<dbReference type="EMBL" id="MHBZ01000017">
    <property type="protein sequence ID" value="OGY11492.1"/>
    <property type="molecule type" value="Genomic_DNA"/>
</dbReference>
<evidence type="ECO:0000313" key="1">
    <source>
        <dbReference type="EMBL" id="OGY11492.1"/>
    </source>
</evidence>
<sequence length="166" mass="18619">MISYPYTQGRLYTSLHGTKILGGLLDQEANFADLASSSHRIIYKTRSIFPFDLFPDELTIDENKINCIHHYFFRSEEVHSALIEDVTDVVVTTNILTASLTITNSANQRFPIQLTIHNLPPHEALRARRVVQGLIAAKRVGIDLTSYAPKNLEVLAEKLGEAELAE</sequence>
<protein>
    <submittedName>
        <fullName evidence="1">Uncharacterized protein</fullName>
    </submittedName>
</protein>
<gene>
    <name evidence="1" type="ORF">A3D26_04690</name>
</gene>
<comment type="caution">
    <text evidence="1">The sequence shown here is derived from an EMBL/GenBank/DDBJ whole genome shotgun (WGS) entry which is preliminary data.</text>
</comment>
<evidence type="ECO:0000313" key="2">
    <source>
        <dbReference type="Proteomes" id="UP000178319"/>
    </source>
</evidence>
<reference evidence="1 2" key="1">
    <citation type="journal article" date="2016" name="Nat. Commun.">
        <title>Thousands of microbial genomes shed light on interconnected biogeochemical processes in an aquifer system.</title>
        <authorList>
            <person name="Anantharaman K."/>
            <person name="Brown C.T."/>
            <person name="Hug L.A."/>
            <person name="Sharon I."/>
            <person name="Castelle C.J."/>
            <person name="Probst A.J."/>
            <person name="Thomas B.C."/>
            <person name="Singh A."/>
            <person name="Wilkins M.J."/>
            <person name="Karaoz U."/>
            <person name="Brodie E.L."/>
            <person name="Williams K.H."/>
            <person name="Hubbard S.S."/>
            <person name="Banfield J.F."/>
        </authorList>
    </citation>
    <scope>NUCLEOTIDE SEQUENCE [LARGE SCALE GENOMIC DNA]</scope>
</reference>
<name>A0A1G1V8H0_9BACT</name>
<accession>A0A1G1V8H0</accession>
<organism evidence="1 2">
    <name type="scientific">Candidatus Blackburnbacteria bacterium RIFCSPHIGHO2_02_FULL_44_20</name>
    <dbReference type="NCBI Taxonomy" id="1797516"/>
    <lineage>
        <taxon>Bacteria</taxon>
        <taxon>Candidatus Blackburniibacteriota</taxon>
    </lineage>
</organism>
<dbReference type="AlphaFoldDB" id="A0A1G1V8H0"/>
<proteinExistence type="predicted"/>
<dbReference type="Proteomes" id="UP000178319">
    <property type="component" value="Unassembled WGS sequence"/>
</dbReference>